<dbReference type="GO" id="GO:0003676">
    <property type="term" value="F:nucleic acid binding"/>
    <property type="evidence" value="ECO:0007669"/>
    <property type="project" value="InterPro"/>
</dbReference>
<feature type="compositionally biased region" description="Gly residues" evidence="1">
    <location>
        <begin position="248"/>
        <end position="257"/>
    </location>
</feature>
<dbReference type="InterPro" id="IPR036397">
    <property type="entry name" value="RNaseH_sf"/>
</dbReference>
<reference evidence="3 4" key="1">
    <citation type="submission" date="2018-04" db="EMBL/GenBank/DDBJ databases">
        <authorList>
            <person name="Zhang X."/>
            <person name="Yuan J."/>
            <person name="Li F."/>
            <person name="Xiang J."/>
        </authorList>
    </citation>
    <scope>NUCLEOTIDE SEQUENCE [LARGE SCALE GENOMIC DNA]</scope>
    <source>
        <tissue evidence="3">Muscle</tissue>
    </source>
</reference>
<feature type="region of interest" description="Disordered" evidence="1">
    <location>
        <begin position="241"/>
        <end position="301"/>
    </location>
</feature>
<sequence length="336" mass="37375">MTLLQIGLVTGQIYIFDVMVERNLMYEGGLRELLESSDIVKVAHDCRGDAGALYHQFGVTLKNVFDTQAAHAVLQQQETGKPVYKVKNVSLNTLCRSYNAPVNPRKDQMKNVYRRDQRFWARRPLTEDMVVYAAYDVVALVPTVYDAMKKQLDPALMPLFEELCQEQVEAMIQPEEVKQKKKQRKIETEVAELKTKLATTQARAIVLSNREIRLLRYLELSDEEREKLEGSYKVAKKLERLQSKKESGGSGGSGGGLLSPRCDGEADADGYGGSPSLTTSMNMVEQTSPPPSLNSVPSSSALTSKADAECQTLSTGDIVITKVFFPDSPDNVKDKK</sequence>
<name>A0A423T151_PENVA</name>
<dbReference type="STRING" id="6689.A0A423T151"/>
<dbReference type="OrthoDB" id="26838at2759"/>
<dbReference type="GO" id="GO:0006139">
    <property type="term" value="P:nucleobase-containing compound metabolic process"/>
    <property type="evidence" value="ECO:0007669"/>
    <property type="project" value="InterPro"/>
</dbReference>
<dbReference type="AlphaFoldDB" id="A0A423T151"/>
<dbReference type="SMART" id="SM00474">
    <property type="entry name" value="35EXOc"/>
    <property type="match status" value="1"/>
</dbReference>
<dbReference type="PANTHER" id="PTHR46814:SF1">
    <property type="entry name" value="EGALITARIAN, ISOFORM B"/>
    <property type="match status" value="1"/>
</dbReference>
<evidence type="ECO:0000256" key="1">
    <source>
        <dbReference type="SAM" id="MobiDB-lite"/>
    </source>
</evidence>
<feature type="compositionally biased region" description="Polar residues" evidence="1">
    <location>
        <begin position="275"/>
        <end position="287"/>
    </location>
</feature>
<dbReference type="GO" id="GO:0008408">
    <property type="term" value="F:3'-5' exonuclease activity"/>
    <property type="evidence" value="ECO:0007669"/>
    <property type="project" value="InterPro"/>
</dbReference>
<organism evidence="3 4">
    <name type="scientific">Penaeus vannamei</name>
    <name type="common">Whiteleg shrimp</name>
    <name type="synonym">Litopenaeus vannamei</name>
    <dbReference type="NCBI Taxonomy" id="6689"/>
    <lineage>
        <taxon>Eukaryota</taxon>
        <taxon>Metazoa</taxon>
        <taxon>Ecdysozoa</taxon>
        <taxon>Arthropoda</taxon>
        <taxon>Crustacea</taxon>
        <taxon>Multicrustacea</taxon>
        <taxon>Malacostraca</taxon>
        <taxon>Eumalacostraca</taxon>
        <taxon>Eucarida</taxon>
        <taxon>Decapoda</taxon>
        <taxon>Dendrobranchiata</taxon>
        <taxon>Penaeoidea</taxon>
        <taxon>Penaeidae</taxon>
        <taxon>Penaeus</taxon>
    </lineage>
</organism>
<feature type="domain" description="3'-5' exonuclease" evidence="2">
    <location>
        <begin position="1"/>
        <end position="153"/>
    </location>
</feature>
<dbReference type="PANTHER" id="PTHR46814">
    <property type="entry name" value="EGALITARIAN, ISOFORM B"/>
    <property type="match status" value="1"/>
</dbReference>
<dbReference type="SUPFAM" id="SSF53098">
    <property type="entry name" value="Ribonuclease H-like"/>
    <property type="match status" value="1"/>
</dbReference>
<protein>
    <submittedName>
        <fullName evidence="3">Egalitarian</fullName>
    </submittedName>
</protein>
<dbReference type="Pfam" id="PF01612">
    <property type="entry name" value="DNA_pol_A_exo1"/>
    <property type="match status" value="1"/>
</dbReference>
<keyword evidence="4" id="KW-1185">Reference proteome</keyword>
<evidence type="ECO:0000259" key="2">
    <source>
        <dbReference type="SMART" id="SM00474"/>
    </source>
</evidence>
<dbReference type="InterPro" id="IPR012337">
    <property type="entry name" value="RNaseH-like_sf"/>
</dbReference>
<comment type="caution">
    <text evidence="3">The sequence shown here is derived from an EMBL/GenBank/DDBJ whole genome shotgun (WGS) entry which is preliminary data.</text>
</comment>
<dbReference type="Gene3D" id="3.30.420.10">
    <property type="entry name" value="Ribonuclease H-like superfamily/Ribonuclease H"/>
    <property type="match status" value="1"/>
</dbReference>
<gene>
    <name evidence="3" type="ORF">C7M84_011496</name>
</gene>
<evidence type="ECO:0000313" key="3">
    <source>
        <dbReference type="EMBL" id="ROT70214.1"/>
    </source>
</evidence>
<dbReference type="Proteomes" id="UP000283509">
    <property type="component" value="Unassembled WGS sequence"/>
</dbReference>
<accession>A0A423T151</accession>
<evidence type="ECO:0000313" key="4">
    <source>
        <dbReference type="Proteomes" id="UP000283509"/>
    </source>
</evidence>
<proteinExistence type="predicted"/>
<dbReference type="EMBL" id="QCYY01002449">
    <property type="protein sequence ID" value="ROT70214.1"/>
    <property type="molecule type" value="Genomic_DNA"/>
</dbReference>
<dbReference type="InterPro" id="IPR002562">
    <property type="entry name" value="3'-5'_exonuclease_dom"/>
</dbReference>
<reference evidence="3 4" key="2">
    <citation type="submission" date="2019-01" db="EMBL/GenBank/DDBJ databases">
        <title>The decoding of complex shrimp genome reveals the adaptation for benthos swimmer, frequently molting mechanism and breeding impact on genome.</title>
        <authorList>
            <person name="Sun Y."/>
            <person name="Gao Y."/>
            <person name="Yu Y."/>
        </authorList>
    </citation>
    <scope>NUCLEOTIDE SEQUENCE [LARGE SCALE GENOMIC DNA]</scope>
    <source>
        <tissue evidence="3">Muscle</tissue>
    </source>
</reference>